<dbReference type="RefSeq" id="WP_377417162.1">
    <property type="nucleotide sequence ID" value="NZ_JBHSPR010000001.1"/>
</dbReference>
<dbReference type="SUPFAM" id="SSF140453">
    <property type="entry name" value="EsxAB dimer-like"/>
    <property type="match status" value="1"/>
</dbReference>
<proteinExistence type="predicted"/>
<evidence type="ECO:0008006" key="4">
    <source>
        <dbReference type="Google" id="ProtNLM"/>
    </source>
</evidence>
<gene>
    <name evidence="2" type="ORF">ACFP2T_03565</name>
</gene>
<reference evidence="3" key="1">
    <citation type="journal article" date="2019" name="Int. J. Syst. Evol. Microbiol.">
        <title>The Global Catalogue of Microorganisms (GCM) 10K type strain sequencing project: providing services to taxonomists for standard genome sequencing and annotation.</title>
        <authorList>
            <consortium name="The Broad Institute Genomics Platform"/>
            <consortium name="The Broad Institute Genome Sequencing Center for Infectious Disease"/>
            <person name="Wu L."/>
            <person name="Ma J."/>
        </authorList>
    </citation>
    <scope>NUCLEOTIDE SEQUENCE [LARGE SCALE GENOMIC DNA]</scope>
    <source>
        <strain evidence="3">ZS-35-S2</strain>
    </source>
</reference>
<protein>
    <recommendedName>
        <fullName evidence="4">Excreted virulence factor EspC (Type VII ESX diderm)</fullName>
    </recommendedName>
</protein>
<keyword evidence="3" id="KW-1185">Reference proteome</keyword>
<accession>A0ABW1K3G6</accession>
<comment type="caution">
    <text evidence="2">The sequence shown here is derived from an EMBL/GenBank/DDBJ whole genome shotgun (WGS) entry which is preliminary data.</text>
</comment>
<evidence type="ECO:0000313" key="3">
    <source>
        <dbReference type="Proteomes" id="UP001596203"/>
    </source>
</evidence>
<feature type="region of interest" description="Disordered" evidence="1">
    <location>
        <begin position="22"/>
        <end position="42"/>
    </location>
</feature>
<evidence type="ECO:0000256" key="1">
    <source>
        <dbReference type="SAM" id="MobiDB-lite"/>
    </source>
</evidence>
<dbReference type="Gene3D" id="1.10.287.1060">
    <property type="entry name" value="ESAT-6-like"/>
    <property type="match status" value="1"/>
</dbReference>
<dbReference type="EMBL" id="JBHSPR010000001">
    <property type="protein sequence ID" value="MFC6015273.1"/>
    <property type="molecule type" value="Genomic_DNA"/>
</dbReference>
<organism evidence="2 3">
    <name type="scientific">Plantactinospora solaniradicis</name>
    <dbReference type="NCBI Taxonomy" id="1723736"/>
    <lineage>
        <taxon>Bacteria</taxon>
        <taxon>Bacillati</taxon>
        <taxon>Actinomycetota</taxon>
        <taxon>Actinomycetes</taxon>
        <taxon>Micromonosporales</taxon>
        <taxon>Micromonosporaceae</taxon>
        <taxon>Plantactinospora</taxon>
    </lineage>
</organism>
<name>A0ABW1K3G6_9ACTN</name>
<evidence type="ECO:0000313" key="2">
    <source>
        <dbReference type="EMBL" id="MFC6015273.1"/>
    </source>
</evidence>
<sequence>MTVRVNTPELRSLGGKVISVGSDLKNNNSSAEGKLAPAKGAGSAGWATSTAAATASQGWHDYLNGLVGRLEKAGQAMIDAANNYQSSDDRAANRSGRAAI</sequence>
<dbReference type="InterPro" id="IPR036689">
    <property type="entry name" value="ESAT-6-like_sf"/>
</dbReference>
<dbReference type="Proteomes" id="UP001596203">
    <property type="component" value="Unassembled WGS sequence"/>
</dbReference>